<organism evidence="12 13">
    <name type="scientific">Macrolepiota fuliginosa MF-IS2</name>
    <dbReference type="NCBI Taxonomy" id="1400762"/>
    <lineage>
        <taxon>Eukaryota</taxon>
        <taxon>Fungi</taxon>
        <taxon>Dikarya</taxon>
        <taxon>Basidiomycota</taxon>
        <taxon>Agaricomycotina</taxon>
        <taxon>Agaricomycetes</taxon>
        <taxon>Agaricomycetidae</taxon>
        <taxon>Agaricales</taxon>
        <taxon>Agaricineae</taxon>
        <taxon>Agaricaceae</taxon>
        <taxon>Macrolepiota</taxon>
    </lineage>
</organism>
<evidence type="ECO:0000256" key="7">
    <source>
        <dbReference type="ARBA" id="ARBA00023304"/>
    </source>
</evidence>
<dbReference type="PANTHER" id="PTHR11825:SF44">
    <property type="entry name" value="BRANCHED-CHAIN-AMINO-ACID AMINOTRANSFERASE"/>
    <property type="match status" value="1"/>
</dbReference>
<evidence type="ECO:0000256" key="8">
    <source>
        <dbReference type="PIRSR" id="PIRSR006468-1"/>
    </source>
</evidence>
<protein>
    <recommendedName>
        <fullName evidence="11">Branched-chain-amino-acid aminotransferase</fullName>
        <ecNumber evidence="11">2.6.1.42</ecNumber>
    </recommendedName>
</protein>
<dbReference type="Gene3D" id="3.20.10.10">
    <property type="entry name" value="D-amino Acid Aminotransferase, subunit A, domain 2"/>
    <property type="match status" value="1"/>
</dbReference>
<name>A0A9P5XFB9_9AGAR</name>
<dbReference type="GO" id="GO:0009098">
    <property type="term" value="P:L-leucine biosynthetic process"/>
    <property type="evidence" value="ECO:0007669"/>
    <property type="project" value="TreeGrafter"/>
</dbReference>
<dbReference type="Proteomes" id="UP000807342">
    <property type="component" value="Unassembled WGS sequence"/>
</dbReference>
<dbReference type="Gene3D" id="3.30.470.10">
    <property type="match status" value="1"/>
</dbReference>
<dbReference type="InterPro" id="IPR043131">
    <property type="entry name" value="BCAT-like_N"/>
</dbReference>
<dbReference type="FunFam" id="3.30.470.10:FF:000002">
    <property type="entry name" value="Branched-chain-amino-acid aminotransferase"/>
    <property type="match status" value="1"/>
</dbReference>
<comment type="catalytic activity">
    <reaction evidence="11">
        <text>L-valine + 2-oxoglutarate = 3-methyl-2-oxobutanoate + L-glutamate</text>
        <dbReference type="Rhea" id="RHEA:24813"/>
        <dbReference type="ChEBI" id="CHEBI:11851"/>
        <dbReference type="ChEBI" id="CHEBI:16810"/>
        <dbReference type="ChEBI" id="CHEBI:29985"/>
        <dbReference type="ChEBI" id="CHEBI:57762"/>
        <dbReference type="EC" id="2.6.1.42"/>
    </reaction>
</comment>
<keyword evidence="7 11" id="KW-0100">Branched-chain amino acid biosynthesis</keyword>
<evidence type="ECO:0000256" key="6">
    <source>
        <dbReference type="ARBA" id="ARBA00022898"/>
    </source>
</evidence>
<dbReference type="Pfam" id="PF01063">
    <property type="entry name" value="Aminotran_4"/>
    <property type="match status" value="1"/>
</dbReference>
<sequence length="391" mass="42961">MHLQASKLVINLVEEAKVVPPAESLVFGQTKTDHMLVVHYDPVNGWSTPEIKPYGPLTIDPASSCLQYCPNIFEGMKAYIGPDGEARLFRPQRNMERFARSAARLALPKFDQEALLTLIKRLVLVDKRWIPTKSGYSLYIRPTLIGTHTGLGPHYSDTATLFVILTPSGPYFTNGLQPISLLGISETVRAWPGGTGAHKLGLNYAPSFLPQMEATAKGYDQILWLLEIDCQDGEKGKKDFRITEVGAMNIFLVVQRDDGDLDLITPSLDGTILPGVTRASTLALADAHTRGDIVLPNIPATVKIHTYEKPLTMSLLSSLSSQGKALEFFGVGTAAIVAPINKIGWEGEDVVFPENPYDETRSSTIGRAMFEMITNIQTGRTQFEDWGVVCE</sequence>
<evidence type="ECO:0000313" key="12">
    <source>
        <dbReference type="EMBL" id="KAF9449309.1"/>
    </source>
</evidence>
<dbReference type="PIRSF" id="PIRSF006468">
    <property type="entry name" value="BCAT1"/>
    <property type="match status" value="1"/>
</dbReference>
<evidence type="ECO:0000256" key="3">
    <source>
        <dbReference type="ARBA" id="ARBA00022576"/>
    </source>
</evidence>
<dbReference type="CDD" id="cd01557">
    <property type="entry name" value="BCAT_beta_family"/>
    <property type="match status" value="1"/>
</dbReference>
<comment type="catalytic activity">
    <reaction evidence="11">
        <text>L-leucine + 2-oxoglutarate = 4-methyl-2-oxopentanoate + L-glutamate</text>
        <dbReference type="Rhea" id="RHEA:18321"/>
        <dbReference type="ChEBI" id="CHEBI:16810"/>
        <dbReference type="ChEBI" id="CHEBI:17865"/>
        <dbReference type="ChEBI" id="CHEBI:29985"/>
        <dbReference type="ChEBI" id="CHEBI:57427"/>
        <dbReference type="EC" id="2.6.1.42"/>
    </reaction>
</comment>
<accession>A0A9P5XFB9</accession>
<comment type="cofactor">
    <cofactor evidence="1 10">
        <name>pyridoxal 5'-phosphate</name>
        <dbReference type="ChEBI" id="CHEBI:597326"/>
    </cofactor>
</comment>
<dbReference type="InterPro" id="IPR001544">
    <property type="entry name" value="Aminotrans_IV"/>
</dbReference>
<feature type="modified residue" description="N6-(pyridoxal phosphate)lysine" evidence="8">
    <location>
        <position position="199"/>
    </location>
</feature>
<dbReference type="InterPro" id="IPR005786">
    <property type="entry name" value="B_amino_transII"/>
</dbReference>
<evidence type="ECO:0000256" key="11">
    <source>
        <dbReference type="RuleBase" id="RU004517"/>
    </source>
</evidence>
<keyword evidence="4 11" id="KW-0028">Amino-acid biosynthesis</keyword>
<evidence type="ECO:0000256" key="5">
    <source>
        <dbReference type="ARBA" id="ARBA00022679"/>
    </source>
</evidence>
<gene>
    <name evidence="12" type="ORF">P691DRAFT_799463</name>
</gene>
<keyword evidence="3 11" id="KW-0032">Aminotransferase</keyword>
<dbReference type="EC" id="2.6.1.42" evidence="11"/>
<comment type="similarity">
    <text evidence="2 9">Belongs to the class-IV pyridoxal-phosphate-dependent aminotransferase family.</text>
</comment>
<dbReference type="EMBL" id="MU151134">
    <property type="protein sequence ID" value="KAF9449309.1"/>
    <property type="molecule type" value="Genomic_DNA"/>
</dbReference>
<dbReference type="OrthoDB" id="1732691at2759"/>
<comment type="catalytic activity">
    <reaction evidence="11">
        <text>L-isoleucine + 2-oxoglutarate = (S)-3-methyl-2-oxopentanoate + L-glutamate</text>
        <dbReference type="Rhea" id="RHEA:24801"/>
        <dbReference type="ChEBI" id="CHEBI:16810"/>
        <dbReference type="ChEBI" id="CHEBI:29985"/>
        <dbReference type="ChEBI" id="CHEBI:35146"/>
        <dbReference type="ChEBI" id="CHEBI:58045"/>
        <dbReference type="EC" id="2.6.1.42"/>
    </reaction>
</comment>
<dbReference type="InterPro" id="IPR018300">
    <property type="entry name" value="Aminotrans_IV_CS"/>
</dbReference>
<dbReference type="InterPro" id="IPR043132">
    <property type="entry name" value="BCAT-like_C"/>
</dbReference>
<evidence type="ECO:0000256" key="4">
    <source>
        <dbReference type="ARBA" id="ARBA00022605"/>
    </source>
</evidence>
<evidence type="ECO:0000256" key="10">
    <source>
        <dbReference type="RuleBase" id="RU004516"/>
    </source>
</evidence>
<dbReference type="PANTHER" id="PTHR11825">
    <property type="entry name" value="SUBGROUP IIII AMINOTRANSFERASE"/>
    <property type="match status" value="1"/>
</dbReference>
<dbReference type="NCBIfam" id="NF009897">
    <property type="entry name" value="PRK13357.1"/>
    <property type="match status" value="1"/>
</dbReference>
<evidence type="ECO:0000313" key="13">
    <source>
        <dbReference type="Proteomes" id="UP000807342"/>
    </source>
</evidence>
<reference evidence="12" key="1">
    <citation type="submission" date="2020-11" db="EMBL/GenBank/DDBJ databases">
        <authorList>
            <consortium name="DOE Joint Genome Institute"/>
            <person name="Ahrendt S."/>
            <person name="Riley R."/>
            <person name="Andreopoulos W."/>
            <person name="Labutti K."/>
            <person name="Pangilinan J."/>
            <person name="Ruiz-Duenas F.J."/>
            <person name="Barrasa J.M."/>
            <person name="Sanchez-Garcia M."/>
            <person name="Camarero S."/>
            <person name="Miyauchi S."/>
            <person name="Serrano A."/>
            <person name="Linde D."/>
            <person name="Babiker R."/>
            <person name="Drula E."/>
            <person name="Ayuso-Fernandez I."/>
            <person name="Pacheco R."/>
            <person name="Padilla G."/>
            <person name="Ferreira P."/>
            <person name="Barriuso J."/>
            <person name="Kellner H."/>
            <person name="Castanera R."/>
            <person name="Alfaro M."/>
            <person name="Ramirez L."/>
            <person name="Pisabarro A.G."/>
            <person name="Kuo A."/>
            <person name="Tritt A."/>
            <person name="Lipzen A."/>
            <person name="He G."/>
            <person name="Yan M."/>
            <person name="Ng V."/>
            <person name="Cullen D."/>
            <person name="Martin F."/>
            <person name="Rosso M.-N."/>
            <person name="Henrissat B."/>
            <person name="Hibbett D."/>
            <person name="Martinez A.T."/>
            <person name="Grigoriev I.V."/>
        </authorList>
    </citation>
    <scope>NUCLEOTIDE SEQUENCE</scope>
    <source>
        <strain evidence="12">MF-IS2</strain>
    </source>
</reference>
<evidence type="ECO:0000256" key="9">
    <source>
        <dbReference type="RuleBase" id="RU004106"/>
    </source>
</evidence>
<keyword evidence="6 10" id="KW-0663">Pyridoxal phosphate</keyword>
<dbReference type="InterPro" id="IPR033939">
    <property type="entry name" value="BCAT_family"/>
</dbReference>
<dbReference type="GO" id="GO:0004084">
    <property type="term" value="F:branched-chain-amino-acid transaminase activity"/>
    <property type="evidence" value="ECO:0007669"/>
    <property type="project" value="UniProtKB-EC"/>
</dbReference>
<dbReference type="GO" id="GO:0005739">
    <property type="term" value="C:mitochondrion"/>
    <property type="evidence" value="ECO:0007669"/>
    <property type="project" value="TreeGrafter"/>
</dbReference>
<dbReference type="PROSITE" id="PS00770">
    <property type="entry name" value="AA_TRANSFER_CLASS_4"/>
    <property type="match status" value="1"/>
</dbReference>
<keyword evidence="5 11" id="KW-0808">Transferase</keyword>
<dbReference type="GO" id="GO:0009099">
    <property type="term" value="P:L-valine biosynthetic process"/>
    <property type="evidence" value="ECO:0007669"/>
    <property type="project" value="TreeGrafter"/>
</dbReference>
<dbReference type="SUPFAM" id="SSF56752">
    <property type="entry name" value="D-aminoacid aminotransferase-like PLP-dependent enzymes"/>
    <property type="match status" value="1"/>
</dbReference>
<dbReference type="AlphaFoldDB" id="A0A9P5XFB9"/>
<keyword evidence="13" id="KW-1185">Reference proteome</keyword>
<proteinExistence type="inferred from homology"/>
<evidence type="ECO:0000256" key="2">
    <source>
        <dbReference type="ARBA" id="ARBA00009320"/>
    </source>
</evidence>
<comment type="caution">
    <text evidence="12">The sequence shown here is derived from an EMBL/GenBank/DDBJ whole genome shotgun (WGS) entry which is preliminary data.</text>
</comment>
<evidence type="ECO:0000256" key="1">
    <source>
        <dbReference type="ARBA" id="ARBA00001933"/>
    </source>
</evidence>
<dbReference type="InterPro" id="IPR036038">
    <property type="entry name" value="Aminotransferase-like"/>
</dbReference>